<sequence>MPKKRAKKRIIWAYETFKEGLFLTTSGGKTSAVLPNLTRDALGFCPPIIFVDTGYFNDCTHNMLKYLKNEGYDIRIYKSSISKKEIEEKYPNWSDPDSNYFNKVVSIIKHGPLNRGFKELKVKAWLGGIMSYETEERKNANFVQYNKGICQVLPILDWDHCKINEYLILNKLPINQNHFDITKGPDQKRECNIWKECGIFRNV</sequence>
<evidence type="ECO:0000256" key="2">
    <source>
        <dbReference type="ARBA" id="ARBA00024327"/>
    </source>
</evidence>
<feature type="domain" description="Phosphoadenosine phosphosulphate reductase" evidence="3">
    <location>
        <begin position="21"/>
        <end position="176"/>
    </location>
</feature>
<dbReference type="PANTHER" id="PTHR46509:SF1">
    <property type="entry name" value="PHOSPHOADENOSINE PHOSPHOSULFATE REDUCTASE"/>
    <property type="match status" value="1"/>
</dbReference>
<dbReference type="InterPro" id="IPR002500">
    <property type="entry name" value="PAPS_reduct_dom"/>
</dbReference>
<proteinExistence type="inferred from homology"/>
<dbReference type="InterPro" id="IPR014729">
    <property type="entry name" value="Rossmann-like_a/b/a_fold"/>
</dbReference>
<dbReference type="Proteomes" id="UP000030652">
    <property type="component" value="Unassembled WGS sequence"/>
</dbReference>
<protein>
    <submittedName>
        <fullName evidence="4">Phosphoadenosine phosphosulfate reductase</fullName>
        <ecNumber evidence="4">1.8.4.8</ecNumber>
    </submittedName>
</protein>
<dbReference type="GO" id="GO:0019379">
    <property type="term" value="P:sulfate assimilation, phosphoadenylyl sulfate reduction by phosphoadenylyl-sulfate reductase (thioredoxin)"/>
    <property type="evidence" value="ECO:0007669"/>
    <property type="project" value="TreeGrafter"/>
</dbReference>
<dbReference type="PANTHER" id="PTHR46509">
    <property type="entry name" value="PHOSPHOADENOSINE PHOSPHOSULFATE REDUCTASE"/>
    <property type="match status" value="1"/>
</dbReference>
<evidence type="ECO:0000259" key="3">
    <source>
        <dbReference type="Pfam" id="PF01507"/>
    </source>
</evidence>
<comment type="pathway">
    <text evidence="2">Sulfur metabolism; hydrogen sulfide biosynthesis; sulfite from sulfate.</text>
</comment>
<keyword evidence="4" id="KW-0560">Oxidoreductase</keyword>
<dbReference type="GO" id="GO:0004604">
    <property type="term" value="F:phosphoadenylyl-sulfate reductase (thioredoxin) activity"/>
    <property type="evidence" value="ECO:0007669"/>
    <property type="project" value="UniProtKB-EC"/>
</dbReference>
<evidence type="ECO:0000313" key="5">
    <source>
        <dbReference type="Proteomes" id="UP000030652"/>
    </source>
</evidence>
<dbReference type="GO" id="GO:0005737">
    <property type="term" value="C:cytoplasm"/>
    <property type="evidence" value="ECO:0007669"/>
    <property type="project" value="TreeGrafter"/>
</dbReference>
<dbReference type="EC" id="1.8.4.8" evidence="4"/>
<dbReference type="SUPFAM" id="SSF52402">
    <property type="entry name" value="Adenine nucleotide alpha hydrolases-like"/>
    <property type="match status" value="1"/>
</dbReference>
<evidence type="ECO:0000313" key="4">
    <source>
        <dbReference type="EMBL" id="KHE93909.1"/>
    </source>
</evidence>
<comment type="similarity">
    <text evidence="1">Belongs to the PAPS reductase family. CysH subfamily.</text>
</comment>
<comment type="caution">
    <text evidence="4">The sequence shown here is derived from an EMBL/GenBank/DDBJ whole genome shotgun (WGS) entry which is preliminary data.</text>
</comment>
<dbReference type="Gene3D" id="3.40.50.620">
    <property type="entry name" value="HUPs"/>
    <property type="match status" value="1"/>
</dbReference>
<organism evidence="4 5">
    <name type="scientific">Candidatus Scalindua brodae</name>
    <dbReference type="NCBI Taxonomy" id="237368"/>
    <lineage>
        <taxon>Bacteria</taxon>
        <taxon>Pseudomonadati</taxon>
        <taxon>Planctomycetota</taxon>
        <taxon>Candidatus Brocadiia</taxon>
        <taxon>Candidatus Brocadiales</taxon>
        <taxon>Candidatus Scalinduaceae</taxon>
        <taxon>Candidatus Scalindua</taxon>
    </lineage>
</organism>
<dbReference type="EMBL" id="JRYO01000029">
    <property type="protein sequence ID" value="KHE93909.1"/>
    <property type="molecule type" value="Genomic_DNA"/>
</dbReference>
<gene>
    <name evidence="4" type="primary">cysH_1</name>
    <name evidence="4" type="ORF">SCABRO_00326</name>
</gene>
<reference evidence="4 5" key="1">
    <citation type="submission" date="2014-10" db="EMBL/GenBank/DDBJ databases">
        <title>Draft genome of anammox bacterium scalindua brodae, obtained using differential coverage binning of sequence data from two enrichment reactors.</title>
        <authorList>
            <person name="Speth D.R."/>
            <person name="Russ L."/>
            <person name="Kartal B."/>
            <person name="Op den Camp H.J."/>
            <person name="Dutilh B.E."/>
            <person name="Jetten M.S."/>
        </authorList>
    </citation>
    <scope>NUCLEOTIDE SEQUENCE [LARGE SCALE GENOMIC DNA]</scope>
    <source>
        <strain evidence="4">RU1</strain>
    </source>
</reference>
<dbReference type="eggNOG" id="COG0175">
    <property type="taxonomic scope" value="Bacteria"/>
</dbReference>
<evidence type="ECO:0000256" key="1">
    <source>
        <dbReference type="ARBA" id="ARBA00009732"/>
    </source>
</evidence>
<accession>A0A0B0EMT4</accession>
<dbReference type="AlphaFoldDB" id="A0A0B0EMT4"/>
<name>A0A0B0EMT4_9BACT</name>
<dbReference type="Pfam" id="PF01507">
    <property type="entry name" value="PAPS_reduct"/>
    <property type="match status" value="1"/>
</dbReference>